<proteinExistence type="predicted"/>
<dbReference type="EMBL" id="BDQA01000343">
    <property type="protein sequence ID" value="GBH21796.1"/>
    <property type="molecule type" value="Genomic_RNA"/>
</dbReference>
<dbReference type="InterPro" id="IPR027417">
    <property type="entry name" value="P-loop_NTPase"/>
</dbReference>
<accession>A0A2V0R947</accession>
<comment type="caution">
    <text evidence="1">The sequence shown here is derived from an EMBL/GenBank/DDBJ whole genome shotgun (WGS) entry which is preliminary data.</text>
</comment>
<name>A0A2V0R947_9ZZZZ</name>
<sequence>MQTIAEKQARVFDLILVSSGGGKTTACKSLGARGIPVYDTDDCMPDGVIKNFLEVMRKHELWDYHNPTWHSLVIGGAYSRARMYEYLRNPVMLRIFDHTGWFATRSGILDSIRSVMLVEPDSIDARVARIDERNKAKPGDKAKEDWRKSKDWYRILRGQDEAREGAFAKLKEIVPEAKFRRVTTSWFWSLKTRPIDILSAGEAAQLHHYAEVSGFVQFFDEAVDSLPEIKRENKRVKFA</sequence>
<evidence type="ECO:0000313" key="1">
    <source>
        <dbReference type="EMBL" id="GBH21796.1"/>
    </source>
</evidence>
<organism evidence="1">
    <name type="scientific">viral metagenome</name>
    <dbReference type="NCBI Taxonomy" id="1070528"/>
    <lineage>
        <taxon>unclassified sequences</taxon>
        <taxon>metagenomes</taxon>
        <taxon>organismal metagenomes</taxon>
    </lineage>
</organism>
<dbReference type="SUPFAM" id="SSF52540">
    <property type="entry name" value="P-loop containing nucleoside triphosphate hydrolases"/>
    <property type="match status" value="1"/>
</dbReference>
<protein>
    <submittedName>
        <fullName evidence="1">Uncharacterized protein</fullName>
    </submittedName>
</protein>
<reference evidence="1" key="1">
    <citation type="submission" date="2017-04" db="EMBL/GenBank/DDBJ databases">
        <title>Unveiling RNA virosphere associated with marine microorganisms.</title>
        <authorList>
            <person name="Urayama S."/>
            <person name="Takaki Y."/>
            <person name="Nishi S."/>
            <person name="Yoshida Y."/>
            <person name="Deguchi S."/>
            <person name="Takai K."/>
            <person name="Nunoura T."/>
        </authorList>
    </citation>
    <scope>NUCLEOTIDE SEQUENCE</scope>
</reference>
<dbReference type="AlphaFoldDB" id="A0A2V0R947"/>